<dbReference type="PIRSF" id="PIRSF018688">
    <property type="entry name" value="UCP018688"/>
    <property type="match status" value="1"/>
</dbReference>
<evidence type="ECO:0000313" key="3">
    <source>
        <dbReference type="Proteomes" id="UP000242219"/>
    </source>
</evidence>
<keyword evidence="3" id="KW-1185">Reference proteome</keyword>
<organism evidence="2 3">
    <name type="scientific">Candidatus Brocadia sapporoensis</name>
    <dbReference type="NCBI Taxonomy" id="392547"/>
    <lineage>
        <taxon>Bacteria</taxon>
        <taxon>Pseudomonadati</taxon>
        <taxon>Planctomycetota</taxon>
        <taxon>Candidatus Brocadiia</taxon>
        <taxon>Candidatus Brocadiales</taxon>
        <taxon>Candidatus Brocadiaceae</taxon>
        <taxon>Candidatus Brocadia</taxon>
    </lineage>
</organism>
<dbReference type="Proteomes" id="UP000242219">
    <property type="component" value="Unassembled WGS sequence"/>
</dbReference>
<dbReference type="Pfam" id="PF09924">
    <property type="entry name" value="LPG_synthase_C"/>
    <property type="match status" value="1"/>
</dbReference>
<dbReference type="RefSeq" id="WP_179129204.1">
    <property type="nucleotide sequence ID" value="NZ_MJUW02000019.1"/>
</dbReference>
<protein>
    <recommendedName>
        <fullName evidence="1">Phosphatidylglycerol lysyltransferase C-terminal domain-containing protein</fullName>
    </recommendedName>
</protein>
<evidence type="ECO:0000313" key="2">
    <source>
        <dbReference type="EMBL" id="OQD46785.1"/>
    </source>
</evidence>
<dbReference type="PANTHER" id="PTHR41373:SF1">
    <property type="entry name" value="PHOSPHATIDYLGLYCEROL LYSYLTRANSFERASE C-TERMINAL DOMAIN-CONTAINING PROTEIN"/>
    <property type="match status" value="1"/>
</dbReference>
<dbReference type="InterPro" id="IPR024320">
    <property type="entry name" value="LPG_synthase_C"/>
</dbReference>
<accession>A0A1V6M332</accession>
<sequence length="339" mass="39652">MYTTIRRETILQLIETSFPEVTECSISIEEKCKLYGLKRLKIEDKSLFDDYVKKEEVNLCDYSFANNFIWKGSIELLWKLIHNNFCLFGVTSKGMCMMLPPLGKNNIQNTLHECFSLMREMNDSRGFESYINYVYEDFLSLFDKSSFRIVEGYPDYLYNTSDLIKLAGRKYEKKRNEINYFKRHYTVSFEKFYPRHIADALLMIDLWKKEKIQESNLSSHDESHYQYSLIHEAEAAKCAIIFSEELGLRGAVITIDGRIEGITLGEPIASHTASVLIEKTNNKFCGMPQFIYQQFCSRDFSEIAYVNAGEDWGIEGLRRAKMSYHPCILAKKFLIYEKP</sequence>
<gene>
    <name evidence="2" type="ORF">BIY37_01160</name>
</gene>
<dbReference type="PANTHER" id="PTHR41373">
    <property type="entry name" value="DUF2156 DOMAIN-CONTAINING PROTEIN"/>
    <property type="match status" value="1"/>
</dbReference>
<proteinExistence type="predicted"/>
<dbReference type="InterPro" id="IPR016732">
    <property type="entry name" value="UCP018688"/>
</dbReference>
<evidence type="ECO:0000259" key="1">
    <source>
        <dbReference type="Pfam" id="PF09924"/>
    </source>
</evidence>
<feature type="domain" description="Phosphatidylglycerol lysyltransferase C-terminal" evidence="1">
    <location>
        <begin position="60"/>
        <end position="336"/>
    </location>
</feature>
<dbReference type="SUPFAM" id="SSF55729">
    <property type="entry name" value="Acyl-CoA N-acyltransferases (Nat)"/>
    <property type="match status" value="2"/>
</dbReference>
<dbReference type="InterPro" id="IPR016181">
    <property type="entry name" value="Acyl_CoA_acyltransferase"/>
</dbReference>
<reference evidence="2 3" key="1">
    <citation type="journal article" date="2016" name="Genome Announc.">
        <title>Draft Genome Sequence of the Anaerobic Ammonium-Oxidizing Bacterium 'Candidatus Brocadia sp. 40'.</title>
        <authorList>
            <person name="Ali M."/>
            <person name="Haroon M.F."/>
            <person name="Narita Y."/>
            <person name="Zhang L."/>
            <person name="Rangel Shaw D."/>
            <person name="Okabe S."/>
            <person name="Saikaly P.E."/>
        </authorList>
    </citation>
    <scope>NUCLEOTIDE SEQUENCE [LARGE SCALE GENOMIC DNA]</scope>
    <source>
        <strain evidence="2 3">40</strain>
    </source>
</reference>
<dbReference type="EMBL" id="MJUW02000019">
    <property type="protein sequence ID" value="OQD46785.1"/>
    <property type="molecule type" value="Genomic_DNA"/>
</dbReference>
<name>A0A1V6M332_9BACT</name>
<dbReference type="Gene3D" id="3.40.630.30">
    <property type="match status" value="1"/>
</dbReference>
<dbReference type="AlphaFoldDB" id="A0A1V6M332"/>
<comment type="caution">
    <text evidence="2">The sequence shown here is derived from an EMBL/GenBank/DDBJ whole genome shotgun (WGS) entry which is preliminary data.</text>
</comment>